<keyword evidence="2" id="KW-0472">Membrane</keyword>
<keyword evidence="2" id="KW-0812">Transmembrane</keyword>
<sequence length="205" mass="22633">MCSPFYFFALILAFTQYSEVRPYIIDILYLFTELGIIVIAAIRIHAINDNTLIMPSIILSLYAPLVTIAIEISKCNKHKVTDHKAFATRCAILVVNGISISLLITNIVNSVGIIADVLNTILLSRLLLNLRQVRLNPDADISSLPIVSSLGFASQVIGPLGQPVDYHSPEVDLTASQEDAEDVQHSQSTQDMRVDEDDLEHSLFV</sequence>
<keyword evidence="2" id="KW-1133">Transmembrane helix</keyword>
<dbReference type="Proteomes" id="UP000639403">
    <property type="component" value="Unassembled WGS sequence"/>
</dbReference>
<comment type="caution">
    <text evidence="3">The sequence shown here is derived from an EMBL/GenBank/DDBJ whole genome shotgun (WGS) entry which is preliminary data.</text>
</comment>
<accession>A0A8H7NX87</accession>
<feature type="region of interest" description="Disordered" evidence="1">
    <location>
        <begin position="175"/>
        <end position="197"/>
    </location>
</feature>
<feature type="transmembrane region" description="Helical" evidence="2">
    <location>
        <begin position="85"/>
        <end position="104"/>
    </location>
</feature>
<dbReference type="AlphaFoldDB" id="A0A8H7NX87"/>
<organism evidence="3 4">
    <name type="scientific">Rhodonia placenta</name>
    <dbReference type="NCBI Taxonomy" id="104341"/>
    <lineage>
        <taxon>Eukaryota</taxon>
        <taxon>Fungi</taxon>
        <taxon>Dikarya</taxon>
        <taxon>Basidiomycota</taxon>
        <taxon>Agaricomycotina</taxon>
        <taxon>Agaricomycetes</taxon>
        <taxon>Polyporales</taxon>
        <taxon>Adustoporiaceae</taxon>
        <taxon>Rhodonia</taxon>
    </lineage>
</organism>
<reference evidence="3" key="2">
    <citation type="journal article" name="Front. Microbiol.">
        <title>Degradative Capacity of Two Strains of Rhodonia placenta: From Phenotype to Genotype.</title>
        <authorList>
            <person name="Kolle M."/>
            <person name="Horta M.A.C."/>
            <person name="Nowrousian M."/>
            <person name="Ohm R.A."/>
            <person name="Benz J.P."/>
            <person name="Pilgard A."/>
        </authorList>
    </citation>
    <scope>NUCLEOTIDE SEQUENCE</scope>
    <source>
        <strain evidence="3">FPRL280</strain>
    </source>
</reference>
<feature type="transmembrane region" description="Helical" evidence="2">
    <location>
        <begin position="52"/>
        <end position="73"/>
    </location>
</feature>
<dbReference type="EMBL" id="JADOXO010000262">
    <property type="protein sequence ID" value="KAF9807740.1"/>
    <property type="molecule type" value="Genomic_DNA"/>
</dbReference>
<evidence type="ECO:0000313" key="3">
    <source>
        <dbReference type="EMBL" id="KAF9807740.1"/>
    </source>
</evidence>
<evidence type="ECO:0000313" key="4">
    <source>
        <dbReference type="Proteomes" id="UP000639403"/>
    </source>
</evidence>
<feature type="transmembrane region" description="Helical" evidence="2">
    <location>
        <begin position="27"/>
        <end position="46"/>
    </location>
</feature>
<gene>
    <name evidence="3" type="ORF">IEO21_08075</name>
</gene>
<protein>
    <submittedName>
        <fullName evidence="3">Uncharacterized protein</fullName>
    </submittedName>
</protein>
<name>A0A8H7NX87_9APHY</name>
<evidence type="ECO:0000256" key="2">
    <source>
        <dbReference type="SAM" id="Phobius"/>
    </source>
</evidence>
<proteinExistence type="predicted"/>
<reference evidence="3" key="1">
    <citation type="submission" date="2020-11" db="EMBL/GenBank/DDBJ databases">
        <authorList>
            <person name="Koelle M."/>
            <person name="Horta M.A.C."/>
            <person name="Nowrousian M."/>
            <person name="Ohm R.A."/>
            <person name="Benz P."/>
            <person name="Pilgard A."/>
        </authorList>
    </citation>
    <scope>NUCLEOTIDE SEQUENCE</scope>
    <source>
        <strain evidence="3">FPRL280</strain>
    </source>
</reference>
<evidence type="ECO:0000256" key="1">
    <source>
        <dbReference type="SAM" id="MobiDB-lite"/>
    </source>
</evidence>